<reference evidence="2 3" key="1">
    <citation type="journal article" date="2018" name="Sci. Rep.">
        <title>A novel species of the marine cyanobacterium Acaryochloris with a unique pigment content and lifestyle.</title>
        <authorList>
            <person name="Partensky F."/>
            <person name="Six C."/>
            <person name="Ratin M."/>
            <person name="Garczarek L."/>
            <person name="Vaulot D."/>
            <person name="Probert I."/>
            <person name="Calteau A."/>
            <person name="Gourvil P."/>
            <person name="Marie D."/>
            <person name="Grebert T."/>
            <person name="Bouchier C."/>
            <person name="Le Panse S."/>
            <person name="Gachenot M."/>
            <person name="Rodriguez F."/>
            <person name="Garrido J.L."/>
        </authorList>
    </citation>
    <scope>NUCLEOTIDE SEQUENCE [LARGE SCALE GENOMIC DNA]</scope>
    <source>
        <strain evidence="2 3">RCC1774</strain>
    </source>
</reference>
<accession>A0A2W1JHF7</accession>
<protein>
    <submittedName>
        <fullName evidence="2">Copper resistance protein B</fullName>
    </submittedName>
</protein>
<sequence length="368" mass="40268">MVLGGGLSPAQAEKTKTQPIHQEVEILAAPDSPPADRLEDPNETESSAEESDQLAPLAPNPRATVDALKPTTAETASSEALLPTHSKGFEETEAGKVQPPITFLETSRQTPQPSFTNGPLAQSLTEESPEMPQLSPAAPQPTDKEDWPSPVKDNQTFFFVLIDQLEIRTVDGPTTLNWDAVGWVGGDFRRFWFKTEGDVGLSADTGGEAEVQALYGQLVAPFWDFQAGLRYDRLYGPAPDRGRAFAVVGIQGLAPYLFEVDASLFISEDGDVSARLTGEYELLLTQRLILQPKAEINLAAQRVENFGVGSGLNDIELGLRLRYEISRKFAPYVGINWQRKFFETADLVREEGESVGDFSVLAGVRLLF</sequence>
<dbReference type="GO" id="GO:0006878">
    <property type="term" value="P:intracellular copper ion homeostasis"/>
    <property type="evidence" value="ECO:0007669"/>
    <property type="project" value="InterPro"/>
</dbReference>
<organism evidence="2 3">
    <name type="scientific">Acaryochloris thomasi RCC1774</name>
    <dbReference type="NCBI Taxonomy" id="1764569"/>
    <lineage>
        <taxon>Bacteria</taxon>
        <taxon>Bacillati</taxon>
        <taxon>Cyanobacteriota</taxon>
        <taxon>Cyanophyceae</taxon>
        <taxon>Acaryochloridales</taxon>
        <taxon>Acaryochloridaceae</taxon>
        <taxon>Acaryochloris</taxon>
        <taxon>Acaryochloris thomasi</taxon>
    </lineage>
</organism>
<dbReference type="GO" id="GO:0009279">
    <property type="term" value="C:cell outer membrane"/>
    <property type="evidence" value="ECO:0007669"/>
    <property type="project" value="InterPro"/>
</dbReference>
<dbReference type="Proteomes" id="UP000248857">
    <property type="component" value="Unassembled WGS sequence"/>
</dbReference>
<keyword evidence="3" id="KW-1185">Reference proteome</keyword>
<dbReference type="SUPFAM" id="SSF103515">
    <property type="entry name" value="Autotransporter"/>
    <property type="match status" value="1"/>
</dbReference>
<comment type="caution">
    <text evidence="2">The sequence shown here is derived from an EMBL/GenBank/DDBJ whole genome shotgun (WGS) entry which is preliminary data.</text>
</comment>
<dbReference type="Pfam" id="PF05275">
    <property type="entry name" value="CopB"/>
    <property type="match status" value="1"/>
</dbReference>
<gene>
    <name evidence="2" type="primary">copB_4</name>
    <name evidence="2" type="ORF">C1752_08457</name>
</gene>
<dbReference type="InterPro" id="IPR007939">
    <property type="entry name" value="Cu-R_B_prcur"/>
</dbReference>
<feature type="region of interest" description="Disordered" evidence="1">
    <location>
        <begin position="1"/>
        <end position="149"/>
    </location>
</feature>
<evidence type="ECO:0000313" key="2">
    <source>
        <dbReference type="EMBL" id="PZD71015.1"/>
    </source>
</evidence>
<dbReference type="EMBL" id="PQWO01000023">
    <property type="protein sequence ID" value="PZD71015.1"/>
    <property type="molecule type" value="Genomic_DNA"/>
</dbReference>
<evidence type="ECO:0000256" key="1">
    <source>
        <dbReference type="SAM" id="MobiDB-lite"/>
    </source>
</evidence>
<name>A0A2W1JHF7_9CYAN</name>
<feature type="compositionally biased region" description="Acidic residues" evidence="1">
    <location>
        <begin position="41"/>
        <end position="52"/>
    </location>
</feature>
<proteinExistence type="predicted"/>
<evidence type="ECO:0000313" key="3">
    <source>
        <dbReference type="Proteomes" id="UP000248857"/>
    </source>
</evidence>
<feature type="compositionally biased region" description="Polar residues" evidence="1">
    <location>
        <begin position="104"/>
        <end position="126"/>
    </location>
</feature>
<dbReference type="GO" id="GO:0005507">
    <property type="term" value="F:copper ion binding"/>
    <property type="evidence" value="ECO:0007669"/>
    <property type="project" value="InterPro"/>
</dbReference>
<dbReference type="InterPro" id="IPR036709">
    <property type="entry name" value="Autotransporte_beta_dom_sf"/>
</dbReference>
<dbReference type="AlphaFoldDB" id="A0A2W1JHF7"/>